<organism evidence="11 12">
    <name type="scientific">Eufriesea mexicana</name>
    <dbReference type="NCBI Taxonomy" id="516756"/>
    <lineage>
        <taxon>Eukaryota</taxon>
        <taxon>Metazoa</taxon>
        <taxon>Ecdysozoa</taxon>
        <taxon>Arthropoda</taxon>
        <taxon>Hexapoda</taxon>
        <taxon>Insecta</taxon>
        <taxon>Pterygota</taxon>
        <taxon>Neoptera</taxon>
        <taxon>Endopterygota</taxon>
        <taxon>Hymenoptera</taxon>
        <taxon>Apocrita</taxon>
        <taxon>Aculeata</taxon>
        <taxon>Apoidea</taxon>
        <taxon>Anthophila</taxon>
        <taxon>Apidae</taxon>
        <taxon>Eufriesea</taxon>
    </lineage>
</organism>
<dbReference type="Gene3D" id="3.20.20.70">
    <property type="entry name" value="Aldolase class I"/>
    <property type="match status" value="1"/>
</dbReference>
<keyword evidence="6" id="KW-0963">Cytoplasm</keyword>
<keyword evidence="9" id="KW-0119">Carbohydrate metabolism</keyword>
<evidence type="ECO:0000256" key="7">
    <source>
        <dbReference type="ARBA" id="ARBA00023239"/>
    </source>
</evidence>
<dbReference type="PRINTS" id="PR00146">
    <property type="entry name" value="DHPICSNTHASE"/>
</dbReference>
<comment type="subcellular location">
    <subcellularLocation>
        <location evidence="1">Cytoplasm</location>
    </subcellularLocation>
</comment>
<comment type="catalytic activity">
    <reaction evidence="10">
        <text>aceneuramate = aldehydo-N-acetyl-D-mannosamine + pyruvate</text>
        <dbReference type="Rhea" id="RHEA:23296"/>
        <dbReference type="ChEBI" id="CHEBI:15361"/>
        <dbReference type="ChEBI" id="CHEBI:17122"/>
        <dbReference type="ChEBI" id="CHEBI:173083"/>
        <dbReference type="EC" id="4.1.3.3"/>
    </reaction>
</comment>
<dbReference type="AlphaFoldDB" id="A0A310SPK1"/>
<comment type="pathway">
    <text evidence="2">Amino-sugar metabolism; N-acetylneuraminate degradation.</text>
</comment>
<evidence type="ECO:0000256" key="10">
    <source>
        <dbReference type="ARBA" id="ARBA00044906"/>
    </source>
</evidence>
<evidence type="ECO:0000256" key="4">
    <source>
        <dbReference type="ARBA" id="ARBA00011881"/>
    </source>
</evidence>
<dbReference type="Proteomes" id="UP000250275">
    <property type="component" value="Unassembled WGS sequence"/>
</dbReference>
<sequence>MKTNIDIDKLITRASSKIVDKDSKVDEKMTRSENVGYKAFNEQSKKGTRTLNLSMIPQYADLLVKRKVTGVLVNGTSGEGPSMSVSERKLVAEAWATATRTTKQHLMVQVGGASLPDVLELARHAESIKADSILCLPELYFSPTTTEQLTDYLRLVSLAAPNTPLLYYHIPSFTHVNIHMGQWLESQNDHIPTLVGIKFTSPNMEEGAQALRACGSKYVVFLGNDQLVSAGTALGMDSFIITSLNMLPELVLETVTEGLVMRNVMRARDNQQRLTSAVMAISRHGTWVETMKVAMSLLTNMNLGPPRAPLCPLPTQAVTSMAKELQGLGFDIRIEMAAVSIGCGDFLEFQDALKRMRQIDDKIIYMLNVIIPTESFQKDNDTHAKCKELHEQIQTGHKARELAITKCLNASKEKINRLVTERNNGNNSFELVQELRKEQNALRLLKSELNIEEVVKKHTVSVFHKKCGYFYKSSSNV</sequence>
<accession>A0A310SPK1</accession>
<keyword evidence="7 11" id="KW-0456">Lyase</keyword>
<dbReference type="PANTHER" id="PTHR12128:SF21">
    <property type="entry name" value="N-ACETYLNEURAMINATE LYASE"/>
    <property type="match status" value="1"/>
</dbReference>
<dbReference type="GO" id="GO:0008747">
    <property type="term" value="F:N-acetylneuraminate lyase activity"/>
    <property type="evidence" value="ECO:0007669"/>
    <property type="project" value="UniProtKB-EC"/>
</dbReference>
<evidence type="ECO:0000256" key="5">
    <source>
        <dbReference type="ARBA" id="ARBA00012911"/>
    </source>
</evidence>
<evidence type="ECO:0000313" key="11">
    <source>
        <dbReference type="EMBL" id="OAD59997.1"/>
    </source>
</evidence>
<dbReference type="InterPro" id="IPR019171">
    <property type="entry name" value="MIX23"/>
</dbReference>
<evidence type="ECO:0000256" key="2">
    <source>
        <dbReference type="ARBA" id="ARBA00004878"/>
    </source>
</evidence>
<evidence type="ECO:0000313" key="12">
    <source>
        <dbReference type="Proteomes" id="UP000250275"/>
    </source>
</evidence>
<dbReference type="SUPFAM" id="SSF51569">
    <property type="entry name" value="Aldolase"/>
    <property type="match status" value="1"/>
</dbReference>
<proteinExistence type="inferred from homology"/>
<evidence type="ECO:0000256" key="6">
    <source>
        <dbReference type="ARBA" id="ARBA00022490"/>
    </source>
</evidence>
<dbReference type="OrthoDB" id="5593818at2759"/>
<name>A0A310SPK1_9HYME</name>
<dbReference type="InterPro" id="IPR002220">
    <property type="entry name" value="DapA-like"/>
</dbReference>
<reference evidence="11 12" key="1">
    <citation type="submission" date="2015-07" db="EMBL/GenBank/DDBJ databases">
        <title>The genome of Eufriesea mexicana.</title>
        <authorList>
            <person name="Pan H."/>
            <person name="Kapheim K."/>
        </authorList>
    </citation>
    <scope>NUCLEOTIDE SEQUENCE [LARGE SCALE GENOMIC DNA]</scope>
    <source>
        <strain evidence="11">0111107269</strain>
        <tissue evidence="11">Whole body</tissue>
    </source>
</reference>
<evidence type="ECO:0000256" key="3">
    <source>
        <dbReference type="ARBA" id="ARBA00006324"/>
    </source>
</evidence>
<dbReference type="SMART" id="SM01130">
    <property type="entry name" value="DHDPS"/>
    <property type="match status" value="1"/>
</dbReference>
<evidence type="ECO:0000256" key="9">
    <source>
        <dbReference type="ARBA" id="ARBA00023277"/>
    </source>
</evidence>
<dbReference type="Pfam" id="PF00701">
    <property type="entry name" value="DHDPS"/>
    <property type="match status" value="1"/>
</dbReference>
<comment type="subunit">
    <text evidence="4">Homotetramer.</text>
</comment>
<dbReference type="EMBL" id="KQ760538">
    <property type="protein sequence ID" value="OAD59997.1"/>
    <property type="molecule type" value="Genomic_DNA"/>
</dbReference>
<gene>
    <name evidence="11" type="ORF">WN48_06747</name>
</gene>
<evidence type="ECO:0000256" key="1">
    <source>
        <dbReference type="ARBA" id="ARBA00004496"/>
    </source>
</evidence>
<dbReference type="InterPro" id="IPR013785">
    <property type="entry name" value="Aldolase_TIM"/>
</dbReference>
<dbReference type="Pfam" id="PF09774">
    <property type="entry name" value="MIX23"/>
    <property type="match status" value="1"/>
</dbReference>
<dbReference type="EC" id="4.1.3.3" evidence="5"/>
<comment type="similarity">
    <text evidence="3">Belongs to the DapA family. NanA subfamily.</text>
</comment>
<keyword evidence="8" id="KW-0704">Schiff base</keyword>
<evidence type="ECO:0000256" key="8">
    <source>
        <dbReference type="ARBA" id="ARBA00023270"/>
    </source>
</evidence>
<dbReference type="GO" id="GO:0005758">
    <property type="term" value="C:mitochondrial intermembrane space"/>
    <property type="evidence" value="ECO:0007669"/>
    <property type="project" value="InterPro"/>
</dbReference>
<dbReference type="PANTHER" id="PTHR12128">
    <property type="entry name" value="DIHYDRODIPICOLINATE SYNTHASE"/>
    <property type="match status" value="1"/>
</dbReference>
<protein>
    <recommendedName>
        <fullName evidence="5">N-acetylneuraminate lyase</fullName>
        <ecNumber evidence="5">4.1.3.3</ecNumber>
    </recommendedName>
</protein>
<keyword evidence="12" id="KW-1185">Reference proteome</keyword>